<accession>A0A5J5AIS6</accession>
<gene>
    <name evidence="2" type="ORF">F0562_004843</name>
</gene>
<evidence type="ECO:0000313" key="3">
    <source>
        <dbReference type="Proteomes" id="UP000325577"/>
    </source>
</evidence>
<sequence length="270" mass="29451">MGTIGKELIRVELRNDSLEDFVANRREDFLVIFKAQGFEDVRESGNLGTREDTEGEIHHLEVLGAGDGGEGVGPRSDVENEGFLEPWDKEVSPLTDSFVDHSTESIKENGALTAVHSVEGGVEHAATSLSLSLSLSLSPFLYPSSLRNPRIERQLRKQGRSTHHSVQTQSRDTEMAMNCTKSLRSITIWREGVGVVGHRTFSAGGGKAKKGSKGGGAADAPKAVNTQQRSQVQYSGWCQYPQGWSRSQNLARYGIPRLAVASDRQTPSTE</sequence>
<keyword evidence="3" id="KW-1185">Reference proteome</keyword>
<reference evidence="2 3" key="1">
    <citation type="submission" date="2019-09" db="EMBL/GenBank/DDBJ databases">
        <title>A chromosome-level genome assembly of the Chinese tupelo Nyssa sinensis.</title>
        <authorList>
            <person name="Yang X."/>
            <person name="Kang M."/>
            <person name="Yang Y."/>
            <person name="Xiong H."/>
            <person name="Wang M."/>
            <person name="Zhang Z."/>
            <person name="Wang Z."/>
            <person name="Wu H."/>
            <person name="Ma T."/>
            <person name="Liu J."/>
            <person name="Xi Z."/>
        </authorList>
    </citation>
    <scope>NUCLEOTIDE SEQUENCE [LARGE SCALE GENOMIC DNA]</scope>
    <source>
        <strain evidence="2">J267</strain>
        <tissue evidence="2">Leaf</tissue>
    </source>
</reference>
<feature type="region of interest" description="Disordered" evidence="1">
    <location>
        <begin position="153"/>
        <end position="174"/>
    </location>
</feature>
<feature type="region of interest" description="Disordered" evidence="1">
    <location>
        <begin position="202"/>
        <end position="228"/>
    </location>
</feature>
<dbReference type="EMBL" id="CM018043">
    <property type="protein sequence ID" value="KAA8530134.1"/>
    <property type="molecule type" value="Genomic_DNA"/>
</dbReference>
<dbReference type="AlphaFoldDB" id="A0A5J5AIS6"/>
<name>A0A5J5AIS6_9ASTE</name>
<protein>
    <submittedName>
        <fullName evidence="2">Uncharacterized protein</fullName>
    </submittedName>
</protein>
<dbReference type="Proteomes" id="UP000325577">
    <property type="component" value="Linkage Group LG2"/>
</dbReference>
<organism evidence="2 3">
    <name type="scientific">Nyssa sinensis</name>
    <dbReference type="NCBI Taxonomy" id="561372"/>
    <lineage>
        <taxon>Eukaryota</taxon>
        <taxon>Viridiplantae</taxon>
        <taxon>Streptophyta</taxon>
        <taxon>Embryophyta</taxon>
        <taxon>Tracheophyta</taxon>
        <taxon>Spermatophyta</taxon>
        <taxon>Magnoliopsida</taxon>
        <taxon>eudicotyledons</taxon>
        <taxon>Gunneridae</taxon>
        <taxon>Pentapetalae</taxon>
        <taxon>asterids</taxon>
        <taxon>Cornales</taxon>
        <taxon>Nyssaceae</taxon>
        <taxon>Nyssa</taxon>
    </lineage>
</organism>
<evidence type="ECO:0000313" key="2">
    <source>
        <dbReference type="EMBL" id="KAA8530134.1"/>
    </source>
</evidence>
<evidence type="ECO:0000256" key="1">
    <source>
        <dbReference type="SAM" id="MobiDB-lite"/>
    </source>
</evidence>
<proteinExistence type="predicted"/>
<dbReference type="OrthoDB" id="10252718at2759"/>